<keyword evidence="5" id="KW-0645">Protease</keyword>
<dbReference type="NCBIfam" id="TIGR04183">
    <property type="entry name" value="Por_Secre_tail"/>
    <property type="match status" value="1"/>
</dbReference>
<dbReference type="EMBL" id="JAVTTO010000003">
    <property type="protein sequence ID" value="MDT7832401.1"/>
    <property type="molecule type" value="Genomic_DNA"/>
</dbReference>
<protein>
    <submittedName>
        <fullName evidence="5">Zinc-dependent metalloprotease family protein</fullName>
    </submittedName>
</protein>
<evidence type="ECO:0000259" key="4">
    <source>
        <dbReference type="Pfam" id="PF20009"/>
    </source>
</evidence>
<name>A0ABU3LF84_9FLAO</name>
<evidence type="ECO:0000256" key="2">
    <source>
        <dbReference type="SAM" id="SignalP"/>
    </source>
</evidence>
<feature type="chain" id="PRO_5047219342" evidence="2">
    <location>
        <begin position="23"/>
        <end position="1104"/>
    </location>
</feature>
<organism evidence="5 6">
    <name type="scientific">Asprobacillus argus</name>
    <dbReference type="NCBI Taxonomy" id="3076534"/>
    <lineage>
        <taxon>Bacteria</taxon>
        <taxon>Pseudomonadati</taxon>
        <taxon>Bacteroidota</taxon>
        <taxon>Flavobacteriia</taxon>
        <taxon>Flavobacteriales</taxon>
        <taxon>Flavobacteriaceae</taxon>
        <taxon>Asprobacillus</taxon>
    </lineage>
</organism>
<comment type="caution">
    <text evidence="5">The sequence shown here is derived from an EMBL/GenBank/DDBJ whole genome shotgun (WGS) entry which is preliminary data.</text>
</comment>
<keyword evidence="6" id="KW-1185">Reference proteome</keyword>
<evidence type="ECO:0000259" key="3">
    <source>
        <dbReference type="Pfam" id="PF18962"/>
    </source>
</evidence>
<dbReference type="InterPro" id="IPR036116">
    <property type="entry name" value="FN3_sf"/>
</dbReference>
<dbReference type="Pfam" id="PF13583">
    <property type="entry name" value="Reprolysin_4"/>
    <property type="match status" value="1"/>
</dbReference>
<dbReference type="GO" id="GO:0008237">
    <property type="term" value="F:metallopeptidase activity"/>
    <property type="evidence" value="ECO:0007669"/>
    <property type="project" value="UniProtKB-KW"/>
</dbReference>
<dbReference type="Pfam" id="PF18962">
    <property type="entry name" value="Por_Secre_tail"/>
    <property type="match status" value="1"/>
</dbReference>
<evidence type="ECO:0000256" key="1">
    <source>
        <dbReference type="ARBA" id="ARBA00022729"/>
    </source>
</evidence>
<feature type="signal peptide" evidence="2">
    <location>
        <begin position="1"/>
        <end position="22"/>
    </location>
</feature>
<dbReference type="SUPFAM" id="SSF49265">
    <property type="entry name" value="Fibronectin type III"/>
    <property type="match status" value="1"/>
</dbReference>
<feature type="domain" description="Secretion system C-terminal sorting" evidence="3">
    <location>
        <begin position="1027"/>
        <end position="1103"/>
    </location>
</feature>
<dbReference type="Gene3D" id="3.40.390.10">
    <property type="entry name" value="Collagenase (Catalytic Domain)"/>
    <property type="match status" value="1"/>
</dbReference>
<proteinExistence type="predicted"/>
<sequence length="1104" mass="118523">MKLKLPLLVIALALALSTSTHAQKNAWTKTTTIGNLNKISIKDLNQNESETFVLNATDFKNQLKGAPLRGQSNRTSSTNVLIPDEKGSFLNFTIFEAPVFSPSLSAKFPEIKSYIGYGSHGEVLRMSVSPKGVQTMITYTNRSATFMQPVKNQPNAYIAYNKESKHGMETDEFICSTANEIKKESPRSNLTGRDANDQTLRKFRLAMSVNGEYTAYHGGTVAGALAGINATIARVNAVFEVDMAVTFEVQDFPDLIYTDAATDPYTSIGAWNGELQSTLTSEIGEAAYDIGHMFGASGGGGSAGCIGCVCVDGSKGSGKTSPADGVPEGDTFDIDYVAHEIGHQMGANHTFSHQSEGSGVNVEPGSGSTIMGYAGITSSNVQQNSDAYFHYVSIKQILDNLVTRTCWQNNSPLTLTNNPPVADAGANYTIPQGTAYVLRGSATDADSGDTLTYCWEENDDGVVTIPSFGPTTTTGAQTRSLSPTTKKDRYIPKLSRIVAGSLTETSPSSGSDWETVSTVGRTLNWALTVRDRQPTATGLHGQSSYDLMAITVDAASGPFAVTSTNNSPTWDTGTQQTVTWDVAGTDNAGTVNCQMVNIKLSTDGGLTFPITLVSNTPNDGSHTLVVPENPTTQGRLMVEAADNIFLAVNTANFTINSTTPTFLVENNTGDLSACNSGGGEAQYTLNFNFVNGFSENVTFSTTGEPAGSLVEFSPTSISADGNVVMTISNLDGVTAQSYTIDVTATSTSVTQNVSAGLTVYSSTFSALNLTSPANGATAAPLVPTLTWDAESNATSYDVEISTDSGFGTLFHSGNATTNSYVSPTLTPTTQYYWRVRPKNSCATGSYTSASFTTDAGSYCASTFNETANSEWILRVQFNTIDKTSRNDHDPNPDDGYQDFTAESTNVVRGDTHNIAVTMNTAGFQDHCYVFIDWNQDFEFDINTERYNLGTMFDDEGTLDLDIVVPNNAVFGSTRMRVIIEYTHTNEPHGEGPCTADHNSGWGETEDYTIIVDNTTSVKDTAFEGFNLFPNPSNGDFNLQFDTVTSDDVQLQLFDLTGRLVQEVSYKNVAARFSENVSFKDVSNGVYLLKIKNGTTQTTRKLIIE</sequence>
<dbReference type="Pfam" id="PF20009">
    <property type="entry name" value="GEVED"/>
    <property type="match status" value="1"/>
</dbReference>
<evidence type="ECO:0000313" key="5">
    <source>
        <dbReference type="EMBL" id="MDT7832401.1"/>
    </source>
</evidence>
<dbReference type="Proteomes" id="UP001257277">
    <property type="component" value="Unassembled WGS sequence"/>
</dbReference>
<accession>A0ABU3LF84</accession>
<keyword evidence="5" id="KW-0482">Metalloprotease</keyword>
<dbReference type="InterPro" id="IPR026444">
    <property type="entry name" value="Secre_tail"/>
</dbReference>
<dbReference type="InterPro" id="IPR045474">
    <property type="entry name" value="GEVED"/>
</dbReference>
<dbReference type="SUPFAM" id="SSF55486">
    <property type="entry name" value="Metalloproteases ('zincins'), catalytic domain"/>
    <property type="match status" value="1"/>
</dbReference>
<feature type="domain" description="GEVED" evidence="4">
    <location>
        <begin position="927"/>
        <end position="1009"/>
    </location>
</feature>
<evidence type="ECO:0000313" key="6">
    <source>
        <dbReference type="Proteomes" id="UP001257277"/>
    </source>
</evidence>
<keyword evidence="1 2" id="KW-0732">Signal</keyword>
<dbReference type="InterPro" id="IPR024079">
    <property type="entry name" value="MetalloPept_cat_dom_sf"/>
</dbReference>
<keyword evidence="5" id="KW-0378">Hydrolase</keyword>
<dbReference type="RefSeq" id="WP_349241661.1">
    <property type="nucleotide sequence ID" value="NZ_JAVTTO010000003.1"/>
</dbReference>
<dbReference type="InterPro" id="IPR013783">
    <property type="entry name" value="Ig-like_fold"/>
</dbReference>
<reference evidence="5 6" key="1">
    <citation type="submission" date="2023-09" db="EMBL/GenBank/DDBJ databases">
        <title>Novel taxa isolated from Blanes Bay.</title>
        <authorList>
            <person name="Rey-Velasco X."/>
            <person name="Lucena T."/>
        </authorList>
    </citation>
    <scope>NUCLEOTIDE SEQUENCE [LARGE SCALE GENOMIC DNA]</scope>
    <source>
        <strain evidence="5 6">S356</strain>
    </source>
</reference>
<dbReference type="Gene3D" id="2.60.40.10">
    <property type="entry name" value="Immunoglobulins"/>
    <property type="match status" value="1"/>
</dbReference>
<gene>
    <name evidence="5" type="ORF">RQM59_08420</name>
</gene>